<dbReference type="PROSITE" id="PS51186">
    <property type="entry name" value="GNAT"/>
    <property type="match status" value="1"/>
</dbReference>
<dbReference type="RefSeq" id="WP_216438144.1">
    <property type="nucleotide sequence ID" value="NZ_JAHLQF010000001.1"/>
</dbReference>
<accession>A0ABS6EHA6</accession>
<organism evidence="2 3">
    <name type="scientific">Clostridium mobile</name>
    <dbReference type="NCBI Taxonomy" id="2841512"/>
    <lineage>
        <taxon>Bacteria</taxon>
        <taxon>Bacillati</taxon>
        <taxon>Bacillota</taxon>
        <taxon>Clostridia</taxon>
        <taxon>Eubacteriales</taxon>
        <taxon>Clostridiaceae</taxon>
        <taxon>Clostridium</taxon>
    </lineage>
</organism>
<feature type="domain" description="N-acetyltransferase" evidence="1">
    <location>
        <begin position="3"/>
        <end position="152"/>
    </location>
</feature>
<evidence type="ECO:0000313" key="2">
    <source>
        <dbReference type="EMBL" id="MBU5483789.1"/>
    </source>
</evidence>
<reference evidence="2 3" key="1">
    <citation type="submission" date="2021-06" db="EMBL/GenBank/DDBJ databases">
        <authorList>
            <person name="Sun Q."/>
            <person name="Li D."/>
        </authorList>
    </citation>
    <scope>NUCLEOTIDE SEQUENCE [LARGE SCALE GENOMIC DNA]</scope>
    <source>
        <strain evidence="2 3">MSJ-11</strain>
    </source>
</reference>
<dbReference type="Proteomes" id="UP000726170">
    <property type="component" value="Unassembled WGS sequence"/>
</dbReference>
<dbReference type="CDD" id="cd04301">
    <property type="entry name" value="NAT_SF"/>
    <property type="match status" value="1"/>
</dbReference>
<comment type="caution">
    <text evidence="2">The sequence shown here is derived from an EMBL/GenBank/DDBJ whole genome shotgun (WGS) entry which is preliminary data.</text>
</comment>
<name>A0ABS6EHA6_9CLOT</name>
<protein>
    <submittedName>
        <fullName evidence="2">GNAT family N-acetyltransferase</fullName>
    </submittedName>
</protein>
<evidence type="ECO:0000259" key="1">
    <source>
        <dbReference type="PROSITE" id="PS51186"/>
    </source>
</evidence>
<dbReference type="Pfam" id="PF00583">
    <property type="entry name" value="Acetyltransf_1"/>
    <property type="match status" value="1"/>
</dbReference>
<dbReference type="InterPro" id="IPR000182">
    <property type="entry name" value="GNAT_dom"/>
</dbReference>
<gene>
    <name evidence="2" type="ORF">KQI86_05555</name>
</gene>
<proteinExistence type="predicted"/>
<keyword evidence="3" id="KW-1185">Reference proteome</keyword>
<evidence type="ECO:0000313" key="3">
    <source>
        <dbReference type="Proteomes" id="UP000726170"/>
    </source>
</evidence>
<dbReference type="EMBL" id="JAHLQF010000001">
    <property type="protein sequence ID" value="MBU5483789.1"/>
    <property type="molecule type" value="Genomic_DNA"/>
</dbReference>
<sequence length="152" mass="17900">MNIYFKNITEKNLKECIDLKISKEQEKYLPHSNAASIAESKFHPEWVTIGMYIDDKMVGFAMYGEDGEEIDCTWLIRFMIDEQYQGKGYGKHGLELLLNRIKEEAKPSKIYLSFHPDSIVAKKLYLSFGFKQFITGFEAEDEVFYEINYKYM</sequence>